<dbReference type="AlphaFoldDB" id="A0A8I1B0I8"/>
<evidence type="ECO:0000313" key="2">
    <source>
        <dbReference type="Proteomes" id="UP000645612"/>
    </source>
</evidence>
<proteinExistence type="predicted"/>
<dbReference type="EMBL" id="JAEDXG010000036">
    <property type="protein sequence ID" value="MBH9700700.1"/>
    <property type="molecule type" value="Genomic_DNA"/>
</dbReference>
<gene>
    <name evidence="1" type="ORF">JAO13_30110</name>
</gene>
<name>A0A8I1B0I8_BURCE</name>
<dbReference type="RefSeq" id="WP_141667382.1">
    <property type="nucleotide sequence ID" value="NZ_CADDZZ010000029.1"/>
</dbReference>
<sequence>MIYSQDDILELATKYPSDFSFRGDCFEIFGLALAEFGRLSKGKWSLGDYKVSIDFGKNESLVAVSFTPLPAYEVNGVPFEIADQGMYKNGRGVTYVYAVENGELLKTIYMR</sequence>
<reference evidence="1" key="1">
    <citation type="submission" date="2020-12" db="EMBL/GenBank/DDBJ databases">
        <title>Burkholderia cepacia complex in Mexico.</title>
        <authorList>
            <person name="Estrada P."/>
        </authorList>
    </citation>
    <scope>NUCLEOTIDE SEQUENCE</scope>
    <source>
        <strain evidence="1">871</strain>
    </source>
</reference>
<dbReference type="Proteomes" id="UP000645612">
    <property type="component" value="Unassembled WGS sequence"/>
</dbReference>
<evidence type="ECO:0000313" key="1">
    <source>
        <dbReference type="EMBL" id="MBH9700700.1"/>
    </source>
</evidence>
<dbReference type="GeneID" id="56660174"/>
<protein>
    <submittedName>
        <fullName evidence="1">Uncharacterized protein</fullName>
    </submittedName>
</protein>
<comment type="caution">
    <text evidence="1">The sequence shown here is derived from an EMBL/GenBank/DDBJ whole genome shotgun (WGS) entry which is preliminary data.</text>
</comment>
<accession>A0A8I1B0I8</accession>
<organism evidence="1 2">
    <name type="scientific">Burkholderia cepacia</name>
    <name type="common">Pseudomonas cepacia</name>
    <dbReference type="NCBI Taxonomy" id="292"/>
    <lineage>
        <taxon>Bacteria</taxon>
        <taxon>Pseudomonadati</taxon>
        <taxon>Pseudomonadota</taxon>
        <taxon>Betaproteobacteria</taxon>
        <taxon>Burkholderiales</taxon>
        <taxon>Burkholderiaceae</taxon>
        <taxon>Burkholderia</taxon>
        <taxon>Burkholderia cepacia complex</taxon>
    </lineage>
</organism>